<organism evidence="2 3">
    <name type="scientific">Saccharopolyspora thermophila</name>
    <dbReference type="NCBI Taxonomy" id="89367"/>
    <lineage>
        <taxon>Bacteria</taxon>
        <taxon>Bacillati</taxon>
        <taxon>Actinomycetota</taxon>
        <taxon>Actinomycetes</taxon>
        <taxon>Pseudonocardiales</taxon>
        <taxon>Pseudonocardiaceae</taxon>
        <taxon>Saccharopolyspora</taxon>
    </lineage>
</organism>
<dbReference type="EMBL" id="BAAAHC010000005">
    <property type="protein sequence ID" value="GAA0511694.1"/>
    <property type="molecule type" value="Genomic_DNA"/>
</dbReference>
<evidence type="ECO:0000256" key="1">
    <source>
        <dbReference type="SAM" id="MobiDB-lite"/>
    </source>
</evidence>
<protein>
    <recommendedName>
        <fullName evidence="4">PPE family protein</fullName>
    </recommendedName>
</protein>
<feature type="compositionally biased region" description="Basic and acidic residues" evidence="1">
    <location>
        <begin position="154"/>
        <end position="175"/>
    </location>
</feature>
<feature type="region of interest" description="Disordered" evidence="1">
    <location>
        <begin position="338"/>
        <end position="386"/>
    </location>
</feature>
<proteinExistence type="predicted"/>
<comment type="caution">
    <text evidence="2">The sequence shown here is derived from an EMBL/GenBank/DDBJ whole genome shotgun (WGS) entry which is preliminary data.</text>
</comment>
<dbReference type="Gene3D" id="1.20.1260.20">
    <property type="entry name" value="PPE superfamily"/>
    <property type="match status" value="1"/>
</dbReference>
<accession>A0ABP3M393</accession>
<name>A0ABP3M393_9PSEU</name>
<feature type="region of interest" description="Disordered" evidence="1">
    <location>
        <begin position="154"/>
        <end position="182"/>
    </location>
</feature>
<dbReference type="RefSeq" id="WP_346072390.1">
    <property type="nucleotide sequence ID" value="NZ_BAAAHC010000005.1"/>
</dbReference>
<evidence type="ECO:0000313" key="2">
    <source>
        <dbReference type="EMBL" id="GAA0511694.1"/>
    </source>
</evidence>
<sequence length="417" mass="42144">MVLPLVIGGYLLTRESDRGNTDEIMRQVGFNHPEKYKQIHEGKGPDDLSRSVGIWQSEIGGQFDEVYRILEEANSTAKIAWEGQAAEEHGSSMQPMSQFILDAKGVSESVGKSAEQQVDNFSRVKNSMPEPVEVTATDNLLEKGGAWLVGSETDLQKQEREATEKAQEAKRHYDNYNESTSNVSQNLAFYPKAPQIAYDPGGGDTGSNPTVNTPTNPSAIGSRQVNTGNYSIGDVGPGVGPGSGSGTGSGSGSTPAQSSSQWATPPTGTGGINMPNTGTGPGAGVPNTSTFGGSIFPTGPGTGAGAGRGGMGAGAGGRGLGAGAGRGPGIGAGGRAGVGGLGAGSGAGASGGVAGAGGRGGAAGAMGGAAGRGRGKEGEDDLEHENKYWVDNDDAWDELGLPKVAPPVFGDWSNDNY</sequence>
<reference evidence="3" key="1">
    <citation type="journal article" date="2019" name="Int. J. Syst. Evol. Microbiol.">
        <title>The Global Catalogue of Microorganisms (GCM) 10K type strain sequencing project: providing services to taxonomists for standard genome sequencing and annotation.</title>
        <authorList>
            <consortium name="The Broad Institute Genomics Platform"/>
            <consortium name="The Broad Institute Genome Sequencing Center for Infectious Disease"/>
            <person name="Wu L."/>
            <person name="Ma J."/>
        </authorList>
    </citation>
    <scope>NUCLEOTIDE SEQUENCE [LARGE SCALE GENOMIC DNA]</scope>
    <source>
        <strain evidence="3">JCM 10664</strain>
    </source>
</reference>
<dbReference type="Proteomes" id="UP001500220">
    <property type="component" value="Unassembled WGS sequence"/>
</dbReference>
<feature type="region of interest" description="Disordered" evidence="1">
    <location>
        <begin position="194"/>
        <end position="312"/>
    </location>
</feature>
<feature type="compositionally biased region" description="Low complexity" evidence="1">
    <location>
        <begin position="252"/>
        <end position="261"/>
    </location>
</feature>
<gene>
    <name evidence="2" type="ORF">GCM10009545_12120</name>
</gene>
<feature type="compositionally biased region" description="Gly residues" evidence="1">
    <location>
        <begin position="300"/>
        <end position="312"/>
    </location>
</feature>
<feature type="compositionally biased region" description="Polar residues" evidence="1">
    <location>
        <begin position="206"/>
        <end position="230"/>
    </location>
</feature>
<evidence type="ECO:0000313" key="3">
    <source>
        <dbReference type="Proteomes" id="UP001500220"/>
    </source>
</evidence>
<evidence type="ECO:0008006" key="4">
    <source>
        <dbReference type="Google" id="ProtNLM"/>
    </source>
</evidence>
<feature type="compositionally biased region" description="Gly residues" evidence="1">
    <location>
        <begin position="235"/>
        <end position="251"/>
    </location>
</feature>
<feature type="compositionally biased region" description="Gly residues" evidence="1">
    <location>
        <begin position="338"/>
        <end position="372"/>
    </location>
</feature>
<dbReference type="InterPro" id="IPR038332">
    <property type="entry name" value="PPE_sf"/>
</dbReference>
<keyword evidence="3" id="KW-1185">Reference proteome</keyword>